<evidence type="ECO:0000313" key="1">
    <source>
        <dbReference type="EMBL" id="MFD2517931.1"/>
    </source>
</evidence>
<comment type="caution">
    <text evidence="1">The sequence shown here is derived from an EMBL/GenBank/DDBJ whole genome shotgun (WGS) entry which is preliminary data.</text>
</comment>
<name>A0ABW5IW91_9FLAO</name>
<sequence length="420" mass="48724">MPANKTILVVVESIDVDGSSGAKANVALIRNLHKAGFDVKVHHYSQKNIHLDDIECINIRENRWSLLFFLSRFERYTRYFLKVEPNKQLEKLFGFSFALFNDRNSIVSTLKKSKHTKSRLVITLSQAGSFRPHHALLKLPELHYKWLAYVHDPYPMHLYPRPFAWVEPGYRKKWKLIRDISEKAKFSGFPSLLLKDWMGSYYPKFNDTGYIIPHQISDLDVEKKDLPDYFKIENFNLLHAGALLKPRDPKILVEAFHTFLERNPDAKKESNLIFVGGKSIFSDWLKNKKSVLKQLILVENKLPFNSVYTLQRLSSVNIILEAKSEISPFLPGKFPHCIQANKPILYLGPCLSESNRLLGKDYPYSTVIDDKEGIAGIIEQLYKRWKSSPEDFYLNRPDLSKYLDSNHLKDVINEIIGNIE</sequence>
<proteinExistence type="predicted"/>
<organism evidence="1 2">
    <name type="scientific">Salinimicrobium flavum</name>
    <dbReference type="NCBI Taxonomy" id="1737065"/>
    <lineage>
        <taxon>Bacteria</taxon>
        <taxon>Pseudomonadati</taxon>
        <taxon>Bacteroidota</taxon>
        <taxon>Flavobacteriia</taxon>
        <taxon>Flavobacteriales</taxon>
        <taxon>Flavobacteriaceae</taxon>
        <taxon>Salinimicrobium</taxon>
    </lineage>
</organism>
<reference evidence="2" key="1">
    <citation type="journal article" date="2019" name="Int. J. Syst. Evol. Microbiol.">
        <title>The Global Catalogue of Microorganisms (GCM) 10K type strain sequencing project: providing services to taxonomists for standard genome sequencing and annotation.</title>
        <authorList>
            <consortium name="The Broad Institute Genomics Platform"/>
            <consortium name="The Broad Institute Genome Sequencing Center for Infectious Disease"/>
            <person name="Wu L."/>
            <person name="Ma J."/>
        </authorList>
    </citation>
    <scope>NUCLEOTIDE SEQUENCE [LARGE SCALE GENOMIC DNA]</scope>
    <source>
        <strain evidence="2">KCTC 42585</strain>
    </source>
</reference>
<dbReference type="Proteomes" id="UP001597468">
    <property type="component" value="Unassembled WGS sequence"/>
</dbReference>
<dbReference type="EMBL" id="JBHULT010000008">
    <property type="protein sequence ID" value="MFD2517931.1"/>
    <property type="molecule type" value="Genomic_DNA"/>
</dbReference>
<protein>
    <submittedName>
        <fullName evidence="1">UDP-glycosyltransferase</fullName>
    </submittedName>
</protein>
<dbReference type="RefSeq" id="WP_380751085.1">
    <property type="nucleotide sequence ID" value="NZ_JBHULT010000008.1"/>
</dbReference>
<accession>A0ABW5IW91</accession>
<dbReference type="SUPFAM" id="SSF53756">
    <property type="entry name" value="UDP-Glycosyltransferase/glycogen phosphorylase"/>
    <property type="match status" value="1"/>
</dbReference>
<evidence type="ECO:0000313" key="2">
    <source>
        <dbReference type="Proteomes" id="UP001597468"/>
    </source>
</evidence>
<gene>
    <name evidence="1" type="ORF">ACFSTG_08510</name>
</gene>
<keyword evidence="2" id="KW-1185">Reference proteome</keyword>